<accession>A0ABW4ZRE9</accession>
<name>A0ABW4ZRE9_9BACL</name>
<dbReference type="RefSeq" id="WP_386043291.1">
    <property type="nucleotide sequence ID" value="NZ_JBHUIO010000002.1"/>
</dbReference>
<gene>
    <name evidence="2" type="ORF">ACFSOY_00585</name>
</gene>
<protein>
    <recommendedName>
        <fullName evidence="1">DUF4376 domain-containing protein</fullName>
    </recommendedName>
</protein>
<sequence length="224" mass="25891">MAKLYYMPNKPAPDRCEVISIYNLPDDPSEGATPFIEVDVFPEPVYKKYKRADLYVNSQTSEWWFEYVDRPLTTEEQVEILQEQLKAELNKAKTADQRYRELNLTTTSIDQVKQAKIDQLNEACESEILRGFTSVTTGHFYAFGVYDQTNFTQQMLLLLAGTTVGDVTWQTEDAGEVDHSMKQFLAVCAEAEQHKRTKIRRYQQLKAQVKSADTWQHVDAITWS</sequence>
<comment type="caution">
    <text evidence="2">The sequence shown here is derived from an EMBL/GenBank/DDBJ whole genome shotgun (WGS) entry which is preliminary data.</text>
</comment>
<reference evidence="3" key="1">
    <citation type="journal article" date="2019" name="Int. J. Syst. Evol. Microbiol.">
        <title>The Global Catalogue of Microorganisms (GCM) 10K type strain sequencing project: providing services to taxonomists for standard genome sequencing and annotation.</title>
        <authorList>
            <consortium name="The Broad Institute Genomics Platform"/>
            <consortium name="The Broad Institute Genome Sequencing Center for Infectious Disease"/>
            <person name="Wu L."/>
            <person name="Ma J."/>
        </authorList>
    </citation>
    <scope>NUCLEOTIDE SEQUENCE [LARGE SCALE GENOMIC DNA]</scope>
    <source>
        <strain evidence="3">CGMCC 1.13574</strain>
    </source>
</reference>
<dbReference type="InterPro" id="IPR025484">
    <property type="entry name" value="DUF4376"/>
</dbReference>
<keyword evidence="3" id="KW-1185">Reference proteome</keyword>
<evidence type="ECO:0000313" key="2">
    <source>
        <dbReference type="EMBL" id="MFD2168512.1"/>
    </source>
</evidence>
<evidence type="ECO:0000259" key="1">
    <source>
        <dbReference type="Pfam" id="PF14301"/>
    </source>
</evidence>
<dbReference type="EMBL" id="JBHUIO010000002">
    <property type="protein sequence ID" value="MFD2168512.1"/>
    <property type="molecule type" value="Genomic_DNA"/>
</dbReference>
<dbReference type="Pfam" id="PF14301">
    <property type="entry name" value="DUF4376"/>
    <property type="match status" value="1"/>
</dbReference>
<proteinExistence type="predicted"/>
<dbReference type="Proteomes" id="UP001597343">
    <property type="component" value="Unassembled WGS sequence"/>
</dbReference>
<evidence type="ECO:0000313" key="3">
    <source>
        <dbReference type="Proteomes" id="UP001597343"/>
    </source>
</evidence>
<organism evidence="2 3">
    <name type="scientific">Tumebacillus lipolyticus</name>
    <dbReference type="NCBI Taxonomy" id="1280370"/>
    <lineage>
        <taxon>Bacteria</taxon>
        <taxon>Bacillati</taxon>
        <taxon>Bacillota</taxon>
        <taxon>Bacilli</taxon>
        <taxon>Bacillales</taxon>
        <taxon>Alicyclobacillaceae</taxon>
        <taxon>Tumebacillus</taxon>
    </lineage>
</organism>
<feature type="domain" description="DUF4376" evidence="1">
    <location>
        <begin position="111"/>
        <end position="221"/>
    </location>
</feature>